<dbReference type="CDD" id="cd15482">
    <property type="entry name" value="Sialidase_non-viral"/>
    <property type="match status" value="2"/>
</dbReference>
<evidence type="ECO:0000313" key="2">
    <source>
        <dbReference type="Proteomes" id="UP000177362"/>
    </source>
</evidence>
<comment type="caution">
    <text evidence="1">The sequence shown here is derived from an EMBL/GenBank/DDBJ whole genome shotgun (WGS) entry which is preliminary data.</text>
</comment>
<reference evidence="1 2" key="1">
    <citation type="journal article" date="2016" name="Nat. Commun.">
        <title>Thousands of microbial genomes shed light on interconnected biogeochemical processes in an aquifer system.</title>
        <authorList>
            <person name="Anantharaman K."/>
            <person name="Brown C.T."/>
            <person name="Hug L.A."/>
            <person name="Sharon I."/>
            <person name="Castelle C.J."/>
            <person name="Probst A.J."/>
            <person name="Thomas B.C."/>
            <person name="Singh A."/>
            <person name="Wilkins M.J."/>
            <person name="Karaoz U."/>
            <person name="Brodie E.L."/>
            <person name="Williams K.H."/>
            <person name="Hubbard S.S."/>
            <person name="Banfield J.F."/>
        </authorList>
    </citation>
    <scope>NUCLEOTIDE SEQUENCE [LARGE SCALE GENOMIC DNA]</scope>
</reference>
<organism evidence="1 2">
    <name type="scientific">Candidatus Sungbacteria bacterium RIFCSPHIGHO2_02_FULL_49_12</name>
    <dbReference type="NCBI Taxonomy" id="1802271"/>
    <lineage>
        <taxon>Bacteria</taxon>
        <taxon>Candidatus Sungiibacteriota</taxon>
    </lineage>
</organism>
<protein>
    <recommendedName>
        <fullName evidence="3">Sialidase domain-containing protein</fullName>
    </recommendedName>
</protein>
<dbReference type="SUPFAM" id="SSF50939">
    <property type="entry name" value="Sialidases"/>
    <property type="match status" value="1"/>
</dbReference>
<accession>A0A1G2KLG5</accession>
<dbReference type="Proteomes" id="UP000177362">
    <property type="component" value="Unassembled WGS sequence"/>
</dbReference>
<dbReference type="EMBL" id="MHQJ01000054">
    <property type="protein sequence ID" value="OHA00236.1"/>
    <property type="molecule type" value="Genomic_DNA"/>
</dbReference>
<evidence type="ECO:0000313" key="1">
    <source>
        <dbReference type="EMBL" id="OHA00236.1"/>
    </source>
</evidence>
<gene>
    <name evidence="1" type="ORF">A3C11_02000</name>
</gene>
<name>A0A1G2KLG5_9BACT</name>
<evidence type="ECO:0008006" key="3">
    <source>
        <dbReference type="Google" id="ProtNLM"/>
    </source>
</evidence>
<dbReference type="InterPro" id="IPR036278">
    <property type="entry name" value="Sialidase_sf"/>
</dbReference>
<sequence>MNNPEPLIPSSSPGEDGNLPARILAKLNRDYVIVGKTHVRAWQSWLALGLTVGLVSGVLWIANQNGQVGAGKAATGDAITVELDLPNYYPEFLRHPQKFFSGQPLKITAPAFPDQDTVTLTQVATGKQQSLSVKRSKGELDKGEAISQSVFSFTPPADLPAGQYRVSFYASGQTYQFQLTINGLTAAEKDISGAITIPDILQWLAIRYRTKICDGCFWEIVFAGAHDNSQTLVQSYAGPILSRSADGGRTWSASDINAITAYPRSGMDYGGDSKAVVENNGSFLLSSLMWTTLRGQYDLGGVLYSGSAAGGLTATIFKDVSLSAPTSTWLFVDYPKLASDPSTATVYLSGNGVWFDATQQYGYGLFVSLDGGKTFSEYPLSYTGSAITSLAVGEGGTLYAGYLQLTPTTTIPAILLFTSITPPIFGSVVLAGSSAAIFPPKISATSTRAWFGYLGPEIVADTDPRSSHQGRLFAIWSRGEKDIPSPEFQYPYYGYNFDVFASYSDDKGQTWSSPAKVNDDDGGGDQFFASARVSSDGILHVAFVDRRNNKNLPVFDIYYAKSSDGIKFSKNLRINTDPIANNPSGGRTIGDYLDMVAAYPTRVYIAYPCGQSSTGPTGACMAQVDPRLVR</sequence>
<proteinExistence type="predicted"/>
<dbReference type="AlphaFoldDB" id="A0A1G2KLG5"/>
<dbReference type="STRING" id="1802271.A3C11_02000"/>
<dbReference type="Gene3D" id="2.130.10.10">
    <property type="entry name" value="YVTN repeat-like/Quinoprotein amine dehydrogenase"/>
    <property type="match status" value="1"/>
</dbReference>
<dbReference type="InterPro" id="IPR015943">
    <property type="entry name" value="WD40/YVTN_repeat-like_dom_sf"/>
</dbReference>